<reference evidence="3 4" key="1">
    <citation type="submission" date="2024-11" db="EMBL/GenBank/DDBJ databases">
        <title>Chromosome-level genome assembly of Eucalyptus globulus Labill. provides insights into its genome evolution.</title>
        <authorList>
            <person name="Li X."/>
        </authorList>
    </citation>
    <scope>NUCLEOTIDE SEQUENCE [LARGE SCALE GENOMIC DNA]</scope>
    <source>
        <strain evidence="3">CL2024</strain>
        <tissue evidence="3">Fresh tender leaves</tissue>
    </source>
</reference>
<evidence type="ECO:0000259" key="2">
    <source>
        <dbReference type="Pfam" id="PF07859"/>
    </source>
</evidence>
<dbReference type="SUPFAM" id="SSF53474">
    <property type="entry name" value="alpha/beta-Hydrolases"/>
    <property type="match status" value="1"/>
</dbReference>
<protein>
    <recommendedName>
        <fullName evidence="2">Alpha/beta hydrolase fold-3 domain-containing protein</fullName>
    </recommendedName>
</protein>
<gene>
    <name evidence="3" type="ORF">ACJRO7_027563</name>
</gene>
<evidence type="ECO:0000313" key="3">
    <source>
        <dbReference type="EMBL" id="KAL3730563.1"/>
    </source>
</evidence>
<keyword evidence="4" id="KW-1185">Reference proteome</keyword>
<evidence type="ECO:0000313" key="4">
    <source>
        <dbReference type="Proteomes" id="UP001634007"/>
    </source>
</evidence>
<accession>A0ABD3JU47</accession>
<comment type="similarity">
    <text evidence="1">Belongs to the 'GDXG' lipolytic enzyme family.</text>
</comment>
<evidence type="ECO:0000256" key="1">
    <source>
        <dbReference type="ARBA" id="ARBA00010515"/>
    </source>
</evidence>
<dbReference type="Gene3D" id="3.40.50.1820">
    <property type="entry name" value="alpha/beta hydrolase"/>
    <property type="match status" value="2"/>
</dbReference>
<dbReference type="EMBL" id="JBJKBG010000007">
    <property type="protein sequence ID" value="KAL3730563.1"/>
    <property type="molecule type" value="Genomic_DNA"/>
</dbReference>
<dbReference type="Pfam" id="PF07859">
    <property type="entry name" value="Abhydrolase_3"/>
    <property type="match status" value="1"/>
</dbReference>
<dbReference type="AlphaFoldDB" id="A0ABD3JU47"/>
<dbReference type="PANTHER" id="PTHR23024">
    <property type="entry name" value="ARYLACETAMIDE DEACETYLASE"/>
    <property type="match status" value="1"/>
</dbReference>
<comment type="caution">
    <text evidence="3">The sequence shown here is derived from an EMBL/GenBank/DDBJ whole genome shotgun (WGS) entry which is preliminary data.</text>
</comment>
<dbReference type="Proteomes" id="UP001634007">
    <property type="component" value="Unassembled WGS sequence"/>
</dbReference>
<proteinExistence type="inferred from homology"/>
<dbReference type="InterPro" id="IPR013094">
    <property type="entry name" value="AB_hydrolase_3"/>
</dbReference>
<name>A0ABD3JU47_EUCGL</name>
<dbReference type="InterPro" id="IPR029058">
    <property type="entry name" value="AB_hydrolase_fold"/>
</dbReference>
<organism evidence="3 4">
    <name type="scientific">Eucalyptus globulus</name>
    <name type="common">Tasmanian blue gum</name>
    <dbReference type="NCBI Taxonomy" id="34317"/>
    <lineage>
        <taxon>Eukaryota</taxon>
        <taxon>Viridiplantae</taxon>
        <taxon>Streptophyta</taxon>
        <taxon>Embryophyta</taxon>
        <taxon>Tracheophyta</taxon>
        <taxon>Spermatophyta</taxon>
        <taxon>Magnoliopsida</taxon>
        <taxon>eudicotyledons</taxon>
        <taxon>Gunneridae</taxon>
        <taxon>Pentapetalae</taxon>
        <taxon>rosids</taxon>
        <taxon>malvids</taxon>
        <taxon>Myrtales</taxon>
        <taxon>Myrtaceae</taxon>
        <taxon>Myrtoideae</taxon>
        <taxon>Eucalypteae</taxon>
        <taxon>Eucalyptus</taxon>
    </lineage>
</organism>
<dbReference type="PANTHER" id="PTHR23024:SF467">
    <property type="entry name" value="CARBOXYLESTERASE 12-RELATED"/>
    <property type="match status" value="1"/>
</dbReference>
<sequence length="279" mass="31833">METEVAYELLPVLRVYKDGRVERLRETATVPPSLDEKNGVQSKDLVISSGCDVSARLYVPQAAMGSPLRLPVLVYFHGGRFIDHSASLPIYHNHLNTLVAEANVIAISVNYRRAPEHPLPVAYDDSWTALKWVASHSARNGPEEWLNSNANLKKILINWPTSLHFSYVGQENMHLVCFYKQTSNRSFYEMFWQAANPMTTGCDLLIDPMKDMRLSGLDWNKVLVCVARKNVLKYRGWYYKEALRMETPGEDHVFHLLNPGCDDAVKLMKKLVSFMNEDT</sequence>
<feature type="domain" description="Alpha/beta hydrolase fold-3" evidence="2">
    <location>
        <begin position="73"/>
        <end position="156"/>
    </location>
</feature>
<dbReference type="InterPro" id="IPR050466">
    <property type="entry name" value="Carboxylest/Gibb_receptor"/>
</dbReference>